<dbReference type="GeneID" id="23567829"/>
<evidence type="ECO:0000313" key="3">
    <source>
        <dbReference type="Proteomes" id="UP000000561"/>
    </source>
</evidence>
<feature type="region of interest" description="Disordered" evidence="1">
    <location>
        <begin position="1"/>
        <end position="20"/>
    </location>
</feature>
<evidence type="ECO:0000256" key="1">
    <source>
        <dbReference type="SAM" id="MobiDB-lite"/>
    </source>
</evidence>
<evidence type="ECO:0000313" key="2">
    <source>
        <dbReference type="EMBL" id="KIS65736.1"/>
    </source>
</evidence>
<dbReference type="InParanoid" id="A0A0D1DNV2"/>
<accession>A0A0D1DNV2</accession>
<keyword evidence="3" id="KW-1185">Reference proteome</keyword>
<sequence length="136" mass="15388">MSRRRPRTRRRRIESNGRSNLGILGYGQQIGSSNQNLLPITPHATVIAVPHAHSHLGLCERRDHQDTFMIDAKTEDESTKRSNPEMFETRVSTYGAYKFEGRHDMPDSRAGATSRESCVQCQAKSNRGSWFVVRGS</sequence>
<dbReference type="Proteomes" id="UP000000561">
    <property type="component" value="Chromosome 23"/>
</dbReference>
<protein>
    <submittedName>
        <fullName evidence="2">Uncharacterized protein</fullName>
    </submittedName>
</protein>
<proteinExistence type="predicted"/>
<dbReference type="AlphaFoldDB" id="A0A0D1DNV2"/>
<reference evidence="2 3" key="1">
    <citation type="journal article" date="2006" name="Nature">
        <title>Insights from the genome of the biotrophic fungal plant pathogen Ustilago maydis.</title>
        <authorList>
            <person name="Kamper J."/>
            <person name="Kahmann R."/>
            <person name="Bolker M."/>
            <person name="Ma L.J."/>
            <person name="Brefort T."/>
            <person name="Saville B.J."/>
            <person name="Banuett F."/>
            <person name="Kronstad J.W."/>
            <person name="Gold S.E."/>
            <person name="Muller O."/>
            <person name="Perlin M.H."/>
            <person name="Wosten H.A."/>
            <person name="de Vries R."/>
            <person name="Ruiz-Herrera J."/>
            <person name="Reynaga-Pena C.G."/>
            <person name="Snetselaar K."/>
            <person name="McCann M."/>
            <person name="Perez-Martin J."/>
            <person name="Feldbrugge M."/>
            <person name="Basse C.W."/>
            <person name="Steinberg G."/>
            <person name="Ibeas J.I."/>
            <person name="Holloman W."/>
            <person name="Guzman P."/>
            <person name="Farman M."/>
            <person name="Stajich J.E."/>
            <person name="Sentandreu R."/>
            <person name="Gonzalez-Prieto J.M."/>
            <person name="Kennell J.C."/>
            <person name="Molina L."/>
            <person name="Schirawski J."/>
            <person name="Mendoza-Mendoza A."/>
            <person name="Greilinger D."/>
            <person name="Munch K."/>
            <person name="Rossel N."/>
            <person name="Scherer M."/>
            <person name="Vranes M."/>
            <person name="Ladendorf O."/>
            <person name="Vincon V."/>
            <person name="Fuchs U."/>
            <person name="Sandrock B."/>
            <person name="Meng S."/>
            <person name="Ho E.C."/>
            <person name="Cahill M.J."/>
            <person name="Boyce K.J."/>
            <person name="Klose J."/>
            <person name="Klosterman S.J."/>
            <person name="Deelstra H.J."/>
            <person name="Ortiz-Castellanos L."/>
            <person name="Li W."/>
            <person name="Sanchez-Alonso P."/>
            <person name="Schreier P.H."/>
            <person name="Hauser-Hahn I."/>
            <person name="Vaupel M."/>
            <person name="Koopmann E."/>
            <person name="Friedrich G."/>
            <person name="Voss H."/>
            <person name="Schluter T."/>
            <person name="Margolis J."/>
            <person name="Platt D."/>
            <person name="Swimmer C."/>
            <person name="Gnirke A."/>
            <person name="Chen F."/>
            <person name="Vysotskaia V."/>
            <person name="Mannhaupt G."/>
            <person name="Guldener U."/>
            <person name="Munsterkotter M."/>
            <person name="Haase D."/>
            <person name="Oesterheld M."/>
            <person name="Mewes H.W."/>
            <person name="Mauceli E.W."/>
            <person name="DeCaprio D."/>
            <person name="Wade C.M."/>
            <person name="Butler J."/>
            <person name="Young S."/>
            <person name="Jaffe D.B."/>
            <person name="Calvo S."/>
            <person name="Nusbaum C."/>
            <person name="Galagan J."/>
            <person name="Birren B.W."/>
        </authorList>
    </citation>
    <scope>NUCLEOTIDE SEQUENCE [LARGE SCALE GENOMIC DNA]</scope>
    <source>
        <strain evidence="3">DSM 14603 / FGSC 9021 / UM521</strain>
    </source>
</reference>
<name>A0A0D1DNV2_MYCMD</name>
<dbReference type="VEuPathDB" id="FungiDB:UMAG_12043"/>
<gene>
    <name evidence="2" type="ORF">UMAG_12043</name>
</gene>
<feature type="compositionally biased region" description="Basic residues" evidence="1">
    <location>
        <begin position="1"/>
        <end position="12"/>
    </location>
</feature>
<dbReference type="KEGG" id="uma:UMAG_12043"/>
<dbReference type="EMBL" id="CM003162">
    <property type="protein sequence ID" value="KIS65736.1"/>
    <property type="molecule type" value="Genomic_DNA"/>
</dbReference>
<dbReference type="RefSeq" id="XP_011392751.1">
    <property type="nucleotide sequence ID" value="XM_011394449.1"/>
</dbReference>
<organism evidence="2 3">
    <name type="scientific">Mycosarcoma maydis</name>
    <name type="common">Corn smut fungus</name>
    <name type="synonym">Ustilago maydis</name>
    <dbReference type="NCBI Taxonomy" id="5270"/>
    <lineage>
        <taxon>Eukaryota</taxon>
        <taxon>Fungi</taxon>
        <taxon>Dikarya</taxon>
        <taxon>Basidiomycota</taxon>
        <taxon>Ustilaginomycotina</taxon>
        <taxon>Ustilaginomycetes</taxon>
        <taxon>Ustilaginales</taxon>
        <taxon>Ustilaginaceae</taxon>
        <taxon>Mycosarcoma</taxon>
    </lineage>
</organism>